<name>A0A7J9KGS5_9ROSI</name>
<reference evidence="1 2" key="1">
    <citation type="journal article" date="2019" name="Genome Biol. Evol.">
        <title>Insights into the evolution of the New World diploid cottons (Gossypium, subgenus Houzingenia) based on genome sequencing.</title>
        <authorList>
            <person name="Grover C.E."/>
            <person name="Arick M.A. 2nd"/>
            <person name="Thrash A."/>
            <person name="Conover J.L."/>
            <person name="Sanders W.S."/>
            <person name="Peterson D.G."/>
            <person name="Frelichowski J.E."/>
            <person name="Scheffler J.A."/>
            <person name="Scheffler B.E."/>
            <person name="Wendel J.F."/>
        </authorList>
    </citation>
    <scope>NUCLEOTIDE SEQUENCE [LARGE SCALE GENOMIC DNA]</scope>
    <source>
        <strain evidence="1">6</strain>
        <tissue evidence="1">Leaf</tissue>
    </source>
</reference>
<dbReference type="AlphaFoldDB" id="A0A7J9KGS5"/>
<dbReference type="Proteomes" id="UP000593575">
    <property type="component" value="Unassembled WGS sequence"/>
</dbReference>
<sequence length="56" mass="6240">MAAFQGLRFGFAEGTQFLSMSTIKQTLLFPSTGRALRIQLMVRIIQFSQGETSLTI</sequence>
<organism evidence="1 2">
    <name type="scientific">Gossypium armourianum</name>
    <dbReference type="NCBI Taxonomy" id="34283"/>
    <lineage>
        <taxon>Eukaryota</taxon>
        <taxon>Viridiplantae</taxon>
        <taxon>Streptophyta</taxon>
        <taxon>Embryophyta</taxon>
        <taxon>Tracheophyta</taxon>
        <taxon>Spermatophyta</taxon>
        <taxon>Magnoliopsida</taxon>
        <taxon>eudicotyledons</taxon>
        <taxon>Gunneridae</taxon>
        <taxon>Pentapetalae</taxon>
        <taxon>rosids</taxon>
        <taxon>malvids</taxon>
        <taxon>Malvales</taxon>
        <taxon>Malvaceae</taxon>
        <taxon>Malvoideae</taxon>
        <taxon>Gossypium</taxon>
    </lineage>
</organism>
<evidence type="ECO:0000313" key="1">
    <source>
        <dbReference type="EMBL" id="MBA0845664.1"/>
    </source>
</evidence>
<dbReference type="EMBL" id="JABFAE010417642">
    <property type="protein sequence ID" value="MBA0845664.1"/>
    <property type="molecule type" value="Genomic_DNA"/>
</dbReference>
<keyword evidence="2" id="KW-1185">Reference proteome</keyword>
<protein>
    <submittedName>
        <fullName evidence="1">Uncharacterized protein</fullName>
    </submittedName>
</protein>
<evidence type="ECO:0000313" key="2">
    <source>
        <dbReference type="Proteomes" id="UP000593575"/>
    </source>
</evidence>
<accession>A0A7J9KGS5</accession>
<gene>
    <name evidence="1" type="ORF">Goarm_022320</name>
</gene>
<proteinExistence type="predicted"/>
<comment type="caution">
    <text evidence="1">The sequence shown here is derived from an EMBL/GenBank/DDBJ whole genome shotgun (WGS) entry which is preliminary data.</text>
</comment>